<dbReference type="CDD" id="cd04186">
    <property type="entry name" value="GT_2_like_c"/>
    <property type="match status" value="1"/>
</dbReference>
<feature type="region of interest" description="Disordered" evidence="1">
    <location>
        <begin position="501"/>
        <end position="528"/>
    </location>
</feature>
<feature type="domain" description="Glycosyltransferase 2-like" evidence="2">
    <location>
        <begin position="241"/>
        <end position="368"/>
    </location>
</feature>
<proteinExistence type="predicted"/>
<reference evidence="4" key="1">
    <citation type="journal article" date="2022" name="Int. J. Syst. Evol. Microbiol.">
        <title>Anaeromyxobacter oryzae sp. nov., Anaeromyxobacter diazotrophicus sp. nov. and Anaeromyxobacter paludicola sp. nov., isolated from paddy soils.</title>
        <authorList>
            <person name="Itoh H."/>
            <person name="Xu Z."/>
            <person name="Mise K."/>
            <person name="Masuda Y."/>
            <person name="Ushijima N."/>
            <person name="Hayakawa C."/>
            <person name="Shiratori Y."/>
            <person name="Senoo K."/>
        </authorList>
    </citation>
    <scope>NUCLEOTIDE SEQUENCE [LARGE SCALE GENOMIC DNA]</scope>
    <source>
        <strain evidence="4">Red630</strain>
    </source>
</reference>
<keyword evidence="4" id="KW-1185">Reference proteome</keyword>
<dbReference type="PANTHER" id="PTHR43179">
    <property type="entry name" value="RHAMNOSYLTRANSFERASE WBBL"/>
    <property type="match status" value="1"/>
</dbReference>
<organism evidence="3 4">
    <name type="scientific">Anaeromyxobacter paludicola</name>
    <dbReference type="NCBI Taxonomy" id="2918171"/>
    <lineage>
        <taxon>Bacteria</taxon>
        <taxon>Pseudomonadati</taxon>
        <taxon>Myxococcota</taxon>
        <taxon>Myxococcia</taxon>
        <taxon>Myxococcales</taxon>
        <taxon>Cystobacterineae</taxon>
        <taxon>Anaeromyxobacteraceae</taxon>
        <taxon>Anaeromyxobacter</taxon>
    </lineage>
</organism>
<dbReference type="SUPFAM" id="SSF53448">
    <property type="entry name" value="Nucleotide-diphospho-sugar transferases"/>
    <property type="match status" value="1"/>
</dbReference>
<evidence type="ECO:0000313" key="3">
    <source>
        <dbReference type="EMBL" id="BDG07175.1"/>
    </source>
</evidence>
<name>A0ABN6N1T6_9BACT</name>
<dbReference type="PANTHER" id="PTHR43179:SF7">
    <property type="entry name" value="RHAMNOSYLTRANSFERASE WBBL"/>
    <property type="match status" value="1"/>
</dbReference>
<evidence type="ECO:0000313" key="4">
    <source>
        <dbReference type="Proteomes" id="UP001162734"/>
    </source>
</evidence>
<gene>
    <name evidence="3" type="ORF">AMPC_02880</name>
</gene>
<accession>A0ABN6N1T6</accession>
<dbReference type="Proteomes" id="UP001162734">
    <property type="component" value="Chromosome"/>
</dbReference>
<dbReference type="InterPro" id="IPR029044">
    <property type="entry name" value="Nucleotide-diphossugar_trans"/>
</dbReference>
<dbReference type="EMBL" id="AP025592">
    <property type="protein sequence ID" value="BDG07175.1"/>
    <property type="molecule type" value="Genomic_DNA"/>
</dbReference>
<protein>
    <recommendedName>
        <fullName evidence="2">Glycosyltransferase 2-like domain-containing protein</fullName>
    </recommendedName>
</protein>
<dbReference type="RefSeq" id="WP_248343778.1">
    <property type="nucleotide sequence ID" value="NZ_AP025592.1"/>
</dbReference>
<evidence type="ECO:0000259" key="2">
    <source>
        <dbReference type="Pfam" id="PF00535"/>
    </source>
</evidence>
<sequence length="528" mass="57179">MNLERLLDRAFWAQDRLAYSLRRRGFAGTARFLAGRALRAERRAPPPLATQYPGWLEARAPRPADLARALDRLAWRPLVSIVSDAAPGSPLAQSLAAQGYPRYELAPSLAAAAGEVVGALRAGDRVRPGALLRLVARLEEGLELGYADHDEPGPAGRVPVLKPDWSPELREAVDYVGRAWLARRSFLAALGGDPTRSPGCRAPAGARIGRVPEVLFQLEDRSGPAAPGARPPELRGDPLVSIVIPTRDRVGLLRGAVASLEARTPRPRFELVLVDNGSADPEALRYLAELSGRGHRVVRRDAPFNWSELSNLGARAGRGELLLFLNNDVEALEPGWLAALAARAQDPEVGPVGARLLYPDGTVQHAGVIVGQGGTAGHPFRGALPDAPGPLFGPGVARDWSAVTGACLLVRREVFEALGGFDERLPVAYNDVDFCLRARERGLRVAYEPAATLLHREQASRARVDPWRDGVRFRRRWRAFLEAGDPYGHPGLDLTWPEGELVAQGAEDGGRDRPHPRRARGRMEGGEG</sequence>
<evidence type="ECO:0000256" key="1">
    <source>
        <dbReference type="SAM" id="MobiDB-lite"/>
    </source>
</evidence>
<dbReference type="InterPro" id="IPR001173">
    <property type="entry name" value="Glyco_trans_2-like"/>
</dbReference>
<dbReference type="Gene3D" id="3.90.550.10">
    <property type="entry name" value="Spore Coat Polysaccharide Biosynthesis Protein SpsA, Chain A"/>
    <property type="match status" value="1"/>
</dbReference>
<dbReference type="Pfam" id="PF00535">
    <property type="entry name" value="Glycos_transf_2"/>
    <property type="match status" value="1"/>
</dbReference>